<evidence type="ECO:0000313" key="1">
    <source>
        <dbReference type="EMBL" id="UXD22439.1"/>
    </source>
</evidence>
<sequence length="131" mass="15762">MSEESGLDLNRDERRPVWGTTMTRKPDFLRQIFNVILAKHQDELEPRNVSELRKMVWVAENKFKFSSFENPDPTENLKKFFESKEFGEVLRLLKQHERVVEDLIEEIKKYYGEELASIIKRRLEEIKSMEE</sequence>
<dbReference type="Proteomes" id="UP001063698">
    <property type="component" value="Chromosome"/>
</dbReference>
<proteinExistence type="predicted"/>
<dbReference type="AlphaFoldDB" id="A0A977PLF3"/>
<organism evidence="1 2">
    <name type="scientific">Ignicoccus pacificus DSM 13166</name>
    <dbReference type="NCBI Taxonomy" id="940294"/>
    <lineage>
        <taxon>Archaea</taxon>
        <taxon>Thermoproteota</taxon>
        <taxon>Thermoprotei</taxon>
        <taxon>Desulfurococcales</taxon>
        <taxon>Desulfurococcaceae</taxon>
        <taxon>Ignicoccus</taxon>
    </lineage>
</organism>
<dbReference type="KEGG" id="ipc:IPA_04785"/>
<name>A0A977PLF3_9CREN</name>
<dbReference type="EMBL" id="CP006868">
    <property type="protein sequence ID" value="UXD22439.1"/>
    <property type="molecule type" value="Genomic_DNA"/>
</dbReference>
<evidence type="ECO:0000313" key="2">
    <source>
        <dbReference type="Proteomes" id="UP001063698"/>
    </source>
</evidence>
<protein>
    <submittedName>
        <fullName evidence="1">Uncharacterized protein</fullName>
    </submittedName>
</protein>
<keyword evidence="2" id="KW-1185">Reference proteome</keyword>
<accession>A0A977PLF3</accession>
<reference evidence="1" key="1">
    <citation type="submission" date="2013-11" db="EMBL/GenBank/DDBJ databases">
        <title>Comparative genomics of Ignicoccus.</title>
        <authorList>
            <person name="Podar M."/>
        </authorList>
    </citation>
    <scope>NUCLEOTIDE SEQUENCE</scope>
    <source>
        <strain evidence="1">DSM 13166</strain>
    </source>
</reference>
<gene>
    <name evidence="1" type="ORF">IPA_04785</name>
</gene>